<feature type="domain" description="Baseplate protein J-like barrel" evidence="1">
    <location>
        <begin position="98"/>
        <end position="178"/>
    </location>
</feature>
<keyword evidence="3" id="KW-1185">Reference proteome</keyword>
<protein>
    <submittedName>
        <fullName evidence="2">Baseplate J/gp47 family protein</fullName>
    </submittedName>
</protein>
<dbReference type="PANTHER" id="PTHR37829:SF3">
    <property type="entry name" value="PROTEIN JAYE-RELATED"/>
    <property type="match status" value="1"/>
</dbReference>
<organism evidence="2 3">
    <name type="scientific">Levilactobacillus tangyuanensis</name>
    <dbReference type="NCBI Taxonomy" id="2486021"/>
    <lineage>
        <taxon>Bacteria</taxon>
        <taxon>Bacillati</taxon>
        <taxon>Bacillota</taxon>
        <taxon>Bacilli</taxon>
        <taxon>Lactobacillales</taxon>
        <taxon>Lactobacillaceae</taxon>
        <taxon>Levilactobacillus</taxon>
    </lineage>
</organism>
<gene>
    <name evidence="2" type="ORF">ACFQET_08725</name>
</gene>
<dbReference type="PANTHER" id="PTHR37829">
    <property type="entry name" value="PHAGE-LIKE ELEMENT PBSX PROTEIN XKDT"/>
    <property type="match status" value="1"/>
</dbReference>
<proteinExistence type="predicted"/>
<sequence length="389" mass="42301">MPMTLTGFVPKSYEEWLLAIQNELKKNENLGPDVDLSTGSYVETFAESLARQLEESDLTKQDLHDCFSILLAEGVALGRLGNNFGISRNTAAYARTSLTITGTPGYVIEAETLFSNNQDRNYATEDEVTIGEAGTVSVTAYGEEVGEDYNCDAGTITDQVTYSEEIDDVTNPIPASGGADMESDYDFRRRVQMAQNSTISPTPNGIARALFELPGVKSFRHVVNTDVPVISGDAPYTTHLYILGGNQQDVAQTISDNVGLGIVLTGDQKFDIPLDNGDVNHIAFSVGSTQQIYMSIKVDLGDIGEMTTDEVIEDIRDSILAWLDEFSMGDKLKYTQLFGVIYDVDSVSNVTDLTWGTAADNLKRADIQLDNFAVGQSNDTAIGVTINDN</sequence>
<dbReference type="RefSeq" id="WP_125642789.1">
    <property type="nucleotide sequence ID" value="NZ_JBHSSJ010000012.1"/>
</dbReference>
<accession>A0ABW1TQU6</accession>
<dbReference type="InterPro" id="IPR052399">
    <property type="entry name" value="Phage_Baseplate_Assmbl_Protein"/>
</dbReference>
<evidence type="ECO:0000313" key="2">
    <source>
        <dbReference type="EMBL" id="MFC6275595.1"/>
    </source>
</evidence>
<dbReference type="Proteomes" id="UP001596191">
    <property type="component" value="Unassembled WGS sequence"/>
</dbReference>
<dbReference type="EMBL" id="JBHSSJ010000012">
    <property type="protein sequence ID" value="MFC6275595.1"/>
    <property type="molecule type" value="Genomic_DNA"/>
</dbReference>
<evidence type="ECO:0000259" key="1">
    <source>
        <dbReference type="Pfam" id="PF04865"/>
    </source>
</evidence>
<dbReference type="InterPro" id="IPR006949">
    <property type="entry name" value="Barrel_Baseplate_J-like"/>
</dbReference>
<dbReference type="Pfam" id="PF04865">
    <property type="entry name" value="Baseplate_J"/>
    <property type="match status" value="1"/>
</dbReference>
<name>A0ABW1TQU6_9LACO</name>
<evidence type="ECO:0000313" key="3">
    <source>
        <dbReference type="Proteomes" id="UP001596191"/>
    </source>
</evidence>
<reference evidence="3" key="1">
    <citation type="journal article" date="2019" name="Int. J. Syst. Evol. Microbiol.">
        <title>The Global Catalogue of Microorganisms (GCM) 10K type strain sequencing project: providing services to taxonomists for standard genome sequencing and annotation.</title>
        <authorList>
            <consortium name="The Broad Institute Genomics Platform"/>
            <consortium name="The Broad Institute Genome Sequencing Center for Infectious Disease"/>
            <person name="Wu L."/>
            <person name="Ma J."/>
        </authorList>
    </citation>
    <scope>NUCLEOTIDE SEQUENCE [LARGE SCALE GENOMIC DNA]</scope>
    <source>
        <strain evidence="3">CCM 8907</strain>
    </source>
</reference>
<comment type="caution">
    <text evidence="2">The sequence shown here is derived from an EMBL/GenBank/DDBJ whole genome shotgun (WGS) entry which is preliminary data.</text>
</comment>